<dbReference type="AlphaFoldDB" id="A0A059KUZ2"/>
<proteinExistence type="predicted"/>
<dbReference type="Proteomes" id="UP000026739">
    <property type="component" value="Unassembled WGS sequence"/>
</dbReference>
<evidence type="ECO:0000313" key="2">
    <source>
        <dbReference type="Proteomes" id="UP000026739"/>
    </source>
</evidence>
<evidence type="ECO:0000313" key="1">
    <source>
        <dbReference type="EMBL" id="KDD65564.1"/>
    </source>
</evidence>
<dbReference type="EMBL" id="AZQQ01000108">
    <property type="protein sequence ID" value="KDD65564.1"/>
    <property type="molecule type" value="Genomic_DNA"/>
</dbReference>
<sequence>MFKVGFGLDSAPLLWELDDIEQRQLPYVQMLAATRLAQRVKKGMLPVMKARLDRPTPTTMNSLFVKMARKGKPAEVYFKDSWASGVPADAYLQQAVSGGLRPHKRFEKALIARGIMQATEYAVPTAPFMNQYGNVSRGTMTKILSGLGAAETRSGYQANASGSARSKRKGNAHRFFSSEVNGTRAVWERKTKGDEVRPVFVFSASAPRYRTIFPFFRIAENIVKAHHSAEVAQAFADARATAR</sequence>
<name>A0A059KUZ2_9PSED</name>
<dbReference type="eggNOG" id="ENOG5032SUA">
    <property type="taxonomic scope" value="Bacteria"/>
</dbReference>
<accession>A0A059KUZ2</accession>
<organism evidence="1 2">
    <name type="scientific">Pseudomonas mandelii PD30</name>
    <dbReference type="NCBI Taxonomy" id="1419583"/>
    <lineage>
        <taxon>Bacteria</taxon>
        <taxon>Pseudomonadati</taxon>
        <taxon>Pseudomonadota</taxon>
        <taxon>Gammaproteobacteria</taxon>
        <taxon>Pseudomonadales</taxon>
        <taxon>Pseudomonadaceae</taxon>
        <taxon>Pseudomonas</taxon>
    </lineage>
</organism>
<protein>
    <submittedName>
        <fullName evidence="1">Uncharacterized protein</fullName>
    </submittedName>
</protein>
<reference evidence="1 2" key="1">
    <citation type="submission" date="2013-12" db="EMBL/GenBank/DDBJ databases">
        <authorList>
            <person name="Formusa P.A."/>
            <person name="Habash M."/>
            <person name="Lee H."/>
            <person name="Trevors J.T."/>
        </authorList>
    </citation>
    <scope>NUCLEOTIDE SEQUENCE [LARGE SCALE GENOMIC DNA]</scope>
    <source>
        <strain evidence="1 2">PD30</strain>
    </source>
</reference>
<gene>
    <name evidence="1" type="ORF">V466_28000</name>
</gene>
<comment type="caution">
    <text evidence="1">The sequence shown here is derived from an EMBL/GenBank/DDBJ whole genome shotgun (WGS) entry which is preliminary data.</text>
</comment>